<name>A0A392UU52_9FABA</name>
<dbReference type="Proteomes" id="UP000265520">
    <property type="component" value="Unassembled WGS sequence"/>
</dbReference>
<keyword evidence="2" id="KW-1185">Reference proteome</keyword>
<proteinExistence type="predicted"/>
<comment type="caution">
    <text evidence="1">The sequence shown here is derived from an EMBL/GenBank/DDBJ whole genome shotgun (WGS) entry which is preliminary data.</text>
</comment>
<feature type="non-terminal residue" evidence="1">
    <location>
        <position position="51"/>
    </location>
</feature>
<evidence type="ECO:0000313" key="1">
    <source>
        <dbReference type="EMBL" id="MCI79337.1"/>
    </source>
</evidence>
<feature type="non-terminal residue" evidence="1">
    <location>
        <position position="1"/>
    </location>
</feature>
<dbReference type="EMBL" id="LXQA010971575">
    <property type="protein sequence ID" value="MCI79337.1"/>
    <property type="molecule type" value="Genomic_DNA"/>
</dbReference>
<accession>A0A392UU52</accession>
<reference evidence="1 2" key="1">
    <citation type="journal article" date="2018" name="Front. Plant Sci.">
        <title>Red Clover (Trifolium pratense) and Zigzag Clover (T. medium) - A Picture of Genomic Similarities and Differences.</title>
        <authorList>
            <person name="Dluhosova J."/>
            <person name="Istvanek J."/>
            <person name="Nedelnik J."/>
            <person name="Repkova J."/>
        </authorList>
    </citation>
    <scope>NUCLEOTIDE SEQUENCE [LARGE SCALE GENOMIC DNA]</scope>
    <source>
        <strain evidence="2">cv. 10/8</strain>
        <tissue evidence="1">Leaf</tissue>
    </source>
</reference>
<evidence type="ECO:0000313" key="2">
    <source>
        <dbReference type="Proteomes" id="UP000265520"/>
    </source>
</evidence>
<organism evidence="1 2">
    <name type="scientific">Trifolium medium</name>
    <dbReference type="NCBI Taxonomy" id="97028"/>
    <lineage>
        <taxon>Eukaryota</taxon>
        <taxon>Viridiplantae</taxon>
        <taxon>Streptophyta</taxon>
        <taxon>Embryophyta</taxon>
        <taxon>Tracheophyta</taxon>
        <taxon>Spermatophyta</taxon>
        <taxon>Magnoliopsida</taxon>
        <taxon>eudicotyledons</taxon>
        <taxon>Gunneridae</taxon>
        <taxon>Pentapetalae</taxon>
        <taxon>rosids</taxon>
        <taxon>fabids</taxon>
        <taxon>Fabales</taxon>
        <taxon>Fabaceae</taxon>
        <taxon>Papilionoideae</taxon>
        <taxon>50 kb inversion clade</taxon>
        <taxon>NPAAA clade</taxon>
        <taxon>Hologalegina</taxon>
        <taxon>IRL clade</taxon>
        <taxon>Trifolieae</taxon>
        <taxon>Trifolium</taxon>
    </lineage>
</organism>
<sequence length="51" mass="5812">EWEQSYKEVKDERDKLAERVGGFDAAIKEHGKPFDLKSMLGTAEQTLTDTL</sequence>
<dbReference type="AlphaFoldDB" id="A0A392UU52"/>
<protein>
    <submittedName>
        <fullName evidence="1">Uncharacterized protein</fullName>
    </submittedName>
</protein>